<organism evidence="3 4">
    <name type="scientific">Porites lobata</name>
    <dbReference type="NCBI Taxonomy" id="104759"/>
    <lineage>
        <taxon>Eukaryota</taxon>
        <taxon>Metazoa</taxon>
        <taxon>Cnidaria</taxon>
        <taxon>Anthozoa</taxon>
        <taxon>Hexacorallia</taxon>
        <taxon>Scleractinia</taxon>
        <taxon>Fungiina</taxon>
        <taxon>Poritidae</taxon>
        <taxon>Porites</taxon>
    </lineage>
</organism>
<feature type="transmembrane region" description="Helical" evidence="2">
    <location>
        <begin position="6"/>
        <end position="22"/>
    </location>
</feature>
<feature type="compositionally biased region" description="Basic and acidic residues" evidence="1">
    <location>
        <begin position="33"/>
        <end position="49"/>
    </location>
</feature>
<feature type="compositionally biased region" description="Basic and acidic residues" evidence="1">
    <location>
        <begin position="71"/>
        <end position="80"/>
    </location>
</feature>
<evidence type="ECO:0000313" key="3">
    <source>
        <dbReference type="EMBL" id="CAH3177980.1"/>
    </source>
</evidence>
<keyword evidence="2" id="KW-0472">Membrane</keyword>
<dbReference type="EMBL" id="CALNXK010000233">
    <property type="protein sequence ID" value="CAH3177980.1"/>
    <property type="molecule type" value="Genomic_DNA"/>
</dbReference>
<feature type="region of interest" description="Disordered" evidence="1">
    <location>
        <begin position="67"/>
        <end position="135"/>
    </location>
</feature>
<feature type="compositionally biased region" description="Polar residues" evidence="1">
    <location>
        <begin position="94"/>
        <end position="110"/>
    </location>
</feature>
<dbReference type="Proteomes" id="UP001159405">
    <property type="component" value="Unassembled WGS sequence"/>
</dbReference>
<evidence type="ECO:0000256" key="2">
    <source>
        <dbReference type="SAM" id="Phobius"/>
    </source>
</evidence>
<feature type="region of interest" description="Disordered" evidence="1">
    <location>
        <begin position="33"/>
        <end position="55"/>
    </location>
</feature>
<evidence type="ECO:0000256" key="1">
    <source>
        <dbReference type="SAM" id="MobiDB-lite"/>
    </source>
</evidence>
<keyword evidence="2" id="KW-1133">Transmembrane helix</keyword>
<sequence>MNPGLVLAYSLGIFICIAGTFAQHHMMWPPRPGDEKYKEGCGKEKEGHDLQSQALKTKWGNSRWRNYPKAWENKREETEYPPRPGDAGGDEDMGSTSSSLSDAINNNIQTHEWYVGNGMPPGKRFLARRKLKRSD</sequence>
<protein>
    <submittedName>
        <fullName evidence="3">Uncharacterized protein</fullName>
    </submittedName>
</protein>
<reference evidence="3 4" key="1">
    <citation type="submission" date="2022-05" db="EMBL/GenBank/DDBJ databases">
        <authorList>
            <consortium name="Genoscope - CEA"/>
            <person name="William W."/>
        </authorList>
    </citation>
    <scope>NUCLEOTIDE SEQUENCE [LARGE SCALE GENOMIC DNA]</scope>
</reference>
<feature type="compositionally biased region" description="Basic residues" evidence="1">
    <location>
        <begin position="125"/>
        <end position="135"/>
    </location>
</feature>
<comment type="caution">
    <text evidence="3">The sequence shown here is derived from an EMBL/GenBank/DDBJ whole genome shotgun (WGS) entry which is preliminary data.</text>
</comment>
<proteinExistence type="predicted"/>
<evidence type="ECO:0000313" key="4">
    <source>
        <dbReference type="Proteomes" id="UP001159405"/>
    </source>
</evidence>
<keyword evidence="4" id="KW-1185">Reference proteome</keyword>
<name>A0ABN8REZ5_9CNID</name>
<keyword evidence="2" id="KW-0812">Transmembrane</keyword>
<accession>A0ABN8REZ5</accession>
<gene>
    <name evidence="3" type="ORF">PLOB_00020070</name>
</gene>